<gene>
    <name evidence="1" type="ORF">GGR43_004618</name>
</gene>
<sequence length="61" mass="6807">MVDSSNIYREQQKAVALEFMEKALAILVEVALLQRLAAVRGRLSLCADQAAAAKWWLSMPM</sequence>
<dbReference type="Proteomes" id="UP000571950">
    <property type="component" value="Unassembled WGS sequence"/>
</dbReference>
<name>A0A7W6FSB6_9SPHN</name>
<accession>A0A7W6FSB6</accession>
<reference evidence="1 2" key="1">
    <citation type="submission" date="2020-08" db="EMBL/GenBank/DDBJ databases">
        <title>Genomic Encyclopedia of Type Strains, Phase IV (KMG-IV): sequencing the most valuable type-strain genomes for metagenomic binning, comparative biology and taxonomic classification.</title>
        <authorList>
            <person name="Goeker M."/>
        </authorList>
    </citation>
    <scope>NUCLEOTIDE SEQUENCE [LARGE SCALE GENOMIC DNA]</scope>
    <source>
        <strain evidence="1 2">DSM 26189</strain>
    </source>
</reference>
<protein>
    <submittedName>
        <fullName evidence="1">Uncharacterized protein</fullName>
    </submittedName>
</protein>
<proteinExistence type="predicted"/>
<dbReference type="AlphaFoldDB" id="A0A7W6FSB6"/>
<keyword evidence="2" id="KW-1185">Reference proteome</keyword>
<feature type="non-terminal residue" evidence="1">
    <location>
        <position position="61"/>
    </location>
</feature>
<evidence type="ECO:0000313" key="1">
    <source>
        <dbReference type="EMBL" id="MBB3928873.1"/>
    </source>
</evidence>
<organism evidence="1 2">
    <name type="scientific">Sphingobium jiangsuense</name>
    <dbReference type="NCBI Taxonomy" id="870476"/>
    <lineage>
        <taxon>Bacteria</taxon>
        <taxon>Pseudomonadati</taxon>
        <taxon>Pseudomonadota</taxon>
        <taxon>Alphaproteobacteria</taxon>
        <taxon>Sphingomonadales</taxon>
        <taxon>Sphingomonadaceae</taxon>
        <taxon>Sphingobium</taxon>
    </lineage>
</organism>
<comment type="caution">
    <text evidence="1">The sequence shown here is derived from an EMBL/GenBank/DDBJ whole genome shotgun (WGS) entry which is preliminary data.</text>
</comment>
<dbReference type="EMBL" id="JACIDT010000040">
    <property type="protein sequence ID" value="MBB3928873.1"/>
    <property type="molecule type" value="Genomic_DNA"/>
</dbReference>
<evidence type="ECO:0000313" key="2">
    <source>
        <dbReference type="Proteomes" id="UP000571950"/>
    </source>
</evidence>